<evidence type="ECO:0000256" key="2">
    <source>
        <dbReference type="ARBA" id="ARBA00022553"/>
    </source>
</evidence>
<feature type="region of interest" description="Disordered" evidence="5">
    <location>
        <begin position="1240"/>
        <end position="1288"/>
    </location>
</feature>
<dbReference type="SUPFAM" id="SSF55048">
    <property type="entry name" value="Probable ACP-binding domain of malonyl-CoA ACP transacylase"/>
    <property type="match status" value="1"/>
</dbReference>
<dbReference type="Gene3D" id="3.40.366.10">
    <property type="entry name" value="Malonyl-Coenzyme A Acyl Carrier Protein, domain 2"/>
    <property type="match status" value="1"/>
</dbReference>
<dbReference type="Pfam" id="PF08659">
    <property type="entry name" value="KR"/>
    <property type="match status" value="1"/>
</dbReference>
<dbReference type="GO" id="GO:0005737">
    <property type="term" value="C:cytoplasm"/>
    <property type="evidence" value="ECO:0007669"/>
    <property type="project" value="TreeGrafter"/>
</dbReference>
<evidence type="ECO:0000256" key="5">
    <source>
        <dbReference type="SAM" id="MobiDB-lite"/>
    </source>
</evidence>
<dbReference type="Gene3D" id="3.10.129.110">
    <property type="entry name" value="Polyketide synthase dehydratase"/>
    <property type="match status" value="1"/>
</dbReference>
<dbReference type="InterPro" id="IPR008278">
    <property type="entry name" value="4-PPantetheinyl_Trfase_dom"/>
</dbReference>
<dbReference type="GO" id="GO:0006633">
    <property type="term" value="P:fatty acid biosynthetic process"/>
    <property type="evidence" value="ECO:0007669"/>
    <property type="project" value="TreeGrafter"/>
</dbReference>
<evidence type="ECO:0000259" key="9">
    <source>
        <dbReference type="PROSITE" id="PS52019"/>
    </source>
</evidence>
<dbReference type="Pfam" id="PF01648">
    <property type="entry name" value="ACPS"/>
    <property type="match status" value="1"/>
</dbReference>
<accession>A0A367ZMW8</accession>
<dbReference type="PANTHER" id="PTHR43775">
    <property type="entry name" value="FATTY ACID SYNTHASE"/>
    <property type="match status" value="1"/>
</dbReference>
<dbReference type="SUPFAM" id="SSF52151">
    <property type="entry name" value="FabD/lysophospholipase-like"/>
    <property type="match status" value="1"/>
</dbReference>
<dbReference type="Pfam" id="PF00109">
    <property type="entry name" value="ketoacyl-synt"/>
    <property type="match status" value="1"/>
</dbReference>
<dbReference type="InterPro" id="IPR014043">
    <property type="entry name" value="Acyl_transferase_dom"/>
</dbReference>
<comment type="caution">
    <text evidence="4">Lacks conserved residue(s) required for the propagation of feature annotation.</text>
</comment>
<feature type="region of interest" description="Disordered" evidence="5">
    <location>
        <begin position="672"/>
        <end position="733"/>
    </location>
</feature>
<keyword evidence="1" id="KW-0596">Phosphopantetheine</keyword>
<comment type="caution">
    <text evidence="10">The sequence shown here is derived from an EMBL/GenBank/DDBJ whole genome shotgun (WGS) entry which is preliminary data.</text>
</comment>
<dbReference type="InterPro" id="IPR036291">
    <property type="entry name" value="NAD(P)-bd_dom_sf"/>
</dbReference>
<evidence type="ECO:0000313" key="11">
    <source>
        <dbReference type="Proteomes" id="UP000252355"/>
    </source>
</evidence>
<dbReference type="Gene3D" id="3.40.50.720">
    <property type="entry name" value="NAD(P)-binding Rossmann-like Domain"/>
    <property type="match status" value="1"/>
</dbReference>
<dbReference type="InterPro" id="IPR049900">
    <property type="entry name" value="PKS_mFAS_DH"/>
</dbReference>
<dbReference type="InterPro" id="IPR016039">
    <property type="entry name" value="Thiolase-like"/>
</dbReference>
<dbReference type="InterPro" id="IPR020841">
    <property type="entry name" value="PKS_Beta-ketoAc_synthase_dom"/>
</dbReference>
<evidence type="ECO:0000259" key="8">
    <source>
        <dbReference type="PROSITE" id="PS52004"/>
    </source>
</evidence>
<evidence type="ECO:0000256" key="1">
    <source>
        <dbReference type="ARBA" id="ARBA00022450"/>
    </source>
</evidence>
<name>A0A367ZMW8_9BACT</name>
<feature type="region of interest" description="Disordered" evidence="5">
    <location>
        <begin position="1633"/>
        <end position="1736"/>
    </location>
</feature>
<dbReference type="Proteomes" id="UP000252355">
    <property type="component" value="Unassembled WGS sequence"/>
</dbReference>
<feature type="compositionally biased region" description="Low complexity" evidence="5">
    <location>
        <begin position="1636"/>
        <end position="1646"/>
    </location>
</feature>
<organism evidence="10 11">
    <name type="scientific">Candidatus Ozemobacter sibiricus</name>
    <dbReference type="NCBI Taxonomy" id="2268124"/>
    <lineage>
        <taxon>Bacteria</taxon>
        <taxon>Candidatus Ozemobacteria</taxon>
        <taxon>Candidatus Ozemobacterales</taxon>
        <taxon>Candidatus Ozemobacteraceae</taxon>
        <taxon>Candidatus Ozemobacter</taxon>
    </lineage>
</organism>
<dbReference type="Pfam" id="PF02801">
    <property type="entry name" value="Ketoacyl-synt_C"/>
    <property type="match status" value="2"/>
</dbReference>
<dbReference type="Pfam" id="PF03060">
    <property type="entry name" value="NMO"/>
    <property type="match status" value="1"/>
</dbReference>
<dbReference type="CDD" id="cd00833">
    <property type="entry name" value="PKS"/>
    <property type="match status" value="1"/>
</dbReference>
<evidence type="ECO:0000313" key="10">
    <source>
        <dbReference type="EMBL" id="RCK79463.1"/>
    </source>
</evidence>
<dbReference type="PROSITE" id="PS52019">
    <property type="entry name" value="PKS_MFAS_DH"/>
    <property type="match status" value="1"/>
</dbReference>
<sequence>MSRQGLRRWLVALPGPLVSAVPIAATVEAGAAPLLDFQAPRPGELEAAVRRCPGRVGVRLFEPSEAALAEVVRLGAHWDRVWLSAGRALGEEGRLLAGAGLPVGAVVTTPDEVRWLARRPDLPIIARGNEAGGFVGPLGTFVLLQVLRRWGRAPFWLEGGLGRAGAVAAVGEGAAGAVFGAAVHGLLPGTAWHPPVAPGQERREPLFIPDQDGGGYRCLTRGPADPLALRRELVGEARWTWPDLLPDGTLPCGQDLLLAAGLERRFPTFAAFVADLERAVAAAPAFLRPSAALAGCRRFADALGAGRGLIQGPMARISEQVAFLKAVEESGGVPVLAFGSCEEGTARRLWREARAAGLRAGVGVIGLELQRDLIERQRMVLQEVPPLFVLVAAPRPDLVSDLRADGHRVLAHAYEPRMLKILAEAECRWFVLEGSESGGHIGRLSSAVLWERTLEELPALDPAGEVRVVFAGGIATPVGVRFIQRMVAAHGLADRLDWGIQIGTAYLATREIVDTGAMGREYRNRVLNHDLTLVTGESVKLRARQVATPFVQRILAREEELLRSGLPLPERRAIFERENIGNLANAVVAAEGEDGCFMAGEAVALLDRLLTIAELHEALLPSEEEGRGAVVGPAGGEDRPPFADLRTGWSEGAAAVPGWSIAAGPGYAPAASLVTPDATKEGPGPNDQGGSAPPGPASVPAGPDAERRTSAGPAMASPRAEPDRGGRAGRSGRSEPIAVIGLGCVFPGSFDPRAYFRHILQGKCFVRPLPPDRLDPTIWYDPDRQAPVASYTRLGAWVDGFVFDPVPFRIPPRVAARLDLTQQLALVAARQALAAAGLLEGDFDHDRTAVIIGNSMGGVASVDNLRAIHFHEFLTRGRQAGLLPSDDTFARQYQELIRPAPITEDSLPGELSSLVAGRISAVFDLHGPNFTVDAACGSGLAAVIAGVDALRQGRVDLVLAGGADTQMDPGSFVKFSKVTALSATGSFPFDARGDGFIMGEGAGLVVLERLSDARRLGHPVLAVIYGVGQASDGKGKGITAPNPAGQRRALERAWADAGLSPRAATYFEAHGTGTVVGDAIELRALADFLREAPPLDPALAVEAGAPVALPGAAAASAEALETRPAVGSVKAMIGHAKAAAGAAGLLKAILCCNRRVIPPQPNFERLPDSLAAEALPFSIPQRGYRFGGRRYVAGVSSFGFGGTDHHVVLGEPVDGPVAPFDLGDDLEALLAMPPNLTGVAPDATVPEISSPGQAPSGRAETQTGSASGGRGEAGPAAQAHPSDSRSAGAVDPATIAVVFPGQGSQYLRMLAAWRDEPPFAAVLEVAEEVFRTVNGESLREAIYPPVGLGADEEERRSLLLQSTLYAQPAMFAVSAGLLEVVRARGLRFGMAFGHSLGEYTALYAAGILPLRSALQAVCLRGRYMNAIPGDDLGAMAVVGLPAAAVREGLEGIPGYLICSNLNSPTQTVLSGATAAIEAAVRRFEARGVLARRLPVSAAFHSEMVAPAVPLFAETLAGLEIGEGSVPVPANVTGAWYPSRAGPPREGGGDPRQEVIRLLTTQAVSPVDFIGQVERAWAAGIRTFVEVGPKHVLGRLIAEILAGRPHTCLMLDQPRQDGRALVRQALVALGVERPSTSAAAGARRSSSVGDRPGTNLATPAAAVRGGSRPSEGEGVAAAADRAPATQVAGGPSGRSAATEASSSGRSVFGPDDAGSTASRSAAGAVGAVDPSSVDPSSVETIVRETIAMISGYPAAMIQPDLDLEADLGIDTLKIFEIGSRLREAFPALGQGRLELGRLRTARRLVELIVERSVAAPLAVAEAAGSAAVHGPARWMPGPTPAAEAVAPAMIGRYGVSWRRFPALSASAGSTALFAPGERVVVKTAGAPAFEQALRHDLAERGLSVHLWTPEEADLEQLEAGQTPAGLQAARHYVHLLPRARFGRKTRKRFYREEILSLFMVARRLGRTSRSLIVLTDLGGEPPPANPDPARPDFLRGVLSGFLASAGKDFPGLAVRGLDLPAFAPATVPAALAALQALAGTPSSPVVVGLPAADEWAAEAVEPQPLDITPEAVLAGLRGCLGPTTTILATGGGGGILRPLLRCLAREFHCRIVVLGRAPDRHDLLAELRMAGGEAAYLPCNLADGPAVDRTGEIIRRLYPRIDVLIHAAGLESSRNLANKTPAEIDEIYRVKVAGLVNLLEAIGEERIGLVVNFSSVASLFGNPGQADYAAANGFLNHYRGSGRTRFWTIAWTAWAGAGMAARGPIAEILRANQVDFIAPAVGERLFLQELHQALVADPAPARTVAYFGRLGANLAPIGMAGGVREQATTSAAGPEPASGQAAPSSDEGLAKLETGPQPISKRESPGSTIPRQLGIAPAGEARPADASGASDGRDDGSEERTLTVPATTAPESLTLLVDPQRAPWVLDHAIGGRAILPAVVSLDAVWSEQVQGLPSLPTSLKMSQVVFHAPVKFTAEETVHLWAEPADGRIALWAQVKPEHGRPPRHHLTCAIEPAGLDAADRRRLVEGERKARFRLEEEAGEVRLTRRCLSRAETYRVLFHGPVFQVLGDTLAYHRRALRVQVASGADRAACAPLLAGMGIPFALEAALHAAGVMCLLQVWQREFFLPHRIDTVLLDLAALQRAAPAKATVEFLGATVETSGPMPLRHVRCHVFLADATGSPIGALLGLQMVGGPDAPADPRTLVTSGVPFQVGGWPFMGVLVADVAPWLDDPDQLARVLSPAERSRIREFPVDKRRLDWLAGRVALKSLLREMVRERLGLTVPWPDLTIVSEQAAPRVIPGLGCDPRVAAFLKDQVFSIAHGGGLAVATAAPHPIGIDVEPLAPLAAGVADRFLTSAERAGVPASEWLALWTAKEAAAKALGLGFGVGDFTRLEATGIVYNEPYTMRVVGRSSPLTCLTFRDREFVVSLAWANPGVDRSG</sequence>
<dbReference type="Gene3D" id="1.10.1200.10">
    <property type="entry name" value="ACP-like"/>
    <property type="match status" value="1"/>
</dbReference>
<evidence type="ECO:0000256" key="6">
    <source>
        <dbReference type="SAM" id="SignalP"/>
    </source>
</evidence>
<feature type="region of interest" description="N-terminal hotdog fold" evidence="4">
    <location>
        <begin position="2396"/>
        <end position="2518"/>
    </location>
</feature>
<dbReference type="InterPro" id="IPR016035">
    <property type="entry name" value="Acyl_Trfase/lysoPLipase"/>
</dbReference>
<dbReference type="InterPro" id="IPR036736">
    <property type="entry name" value="ACP-like_sf"/>
</dbReference>
<dbReference type="GO" id="GO:0008897">
    <property type="term" value="F:holo-[acyl-carrier-protein] synthase activity"/>
    <property type="evidence" value="ECO:0007669"/>
    <property type="project" value="InterPro"/>
</dbReference>
<dbReference type="InterPro" id="IPR014031">
    <property type="entry name" value="Ketoacyl_synth_C"/>
</dbReference>
<feature type="chain" id="PRO_5016603342" evidence="6">
    <location>
        <begin position="25"/>
        <end position="2940"/>
    </location>
</feature>
<feature type="compositionally biased region" description="Low complexity" evidence="5">
    <location>
        <begin position="1710"/>
        <end position="1736"/>
    </location>
</feature>
<dbReference type="SMART" id="SM00827">
    <property type="entry name" value="PKS_AT"/>
    <property type="match status" value="1"/>
</dbReference>
<dbReference type="InterPro" id="IPR049552">
    <property type="entry name" value="PKS_DH_N"/>
</dbReference>
<dbReference type="InterPro" id="IPR014030">
    <property type="entry name" value="Ketoacyl_synth_N"/>
</dbReference>
<feature type="region of interest" description="C-terminal hotdog fold" evidence="4">
    <location>
        <begin position="2540"/>
        <end position="2699"/>
    </location>
</feature>
<dbReference type="SUPFAM" id="SSF47336">
    <property type="entry name" value="ACP-like"/>
    <property type="match status" value="1"/>
</dbReference>
<feature type="region of interest" description="Disordered" evidence="5">
    <location>
        <begin position="2324"/>
        <end position="2406"/>
    </location>
</feature>
<feature type="compositionally biased region" description="Basic and acidic residues" evidence="5">
    <location>
        <begin position="2390"/>
        <end position="2400"/>
    </location>
</feature>
<dbReference type="SUPFAM" id="SSF56214">
    <property type="entry name" value="4'-phosphopantetheinyl transferase"/>
    <property type="match status" value="2"/>
</dbReference>
<dbReference type="Pfam" id="PF21089">
    <property type="entry name" value="PKS_DH_N"/>
    <property type="match status" value="1"/>
</dbReference>
<dbReference type="GO" id="GO:0000287">
    <property type="term" value="F:magnesium ion binding"/>
    <property type="evidence" value="ECO:0007669"/>
    <property type="project" value="InterPro"/>
</dbReference>
<dbReference type="InterPro" id="IPR001227">
    <property type="entry name" value="Ac_transferase_dom_sf"/>
</dbReference>
<dbReference type="Pfam" id="PF00698">
    <property type="entry name" value="Acyl_transf_1"/>
    <property type="match status" value="1"/>
</dbReference>
<feature type="domain" description="PKS/mFAS DH" evidence="9">
    <location>
        <begin position="2396"/>
        <end position="2699"/>
    </location>
</feature>
<keyword evidence="3" id="KW-0808">Transferase</keyword>
<dbReference type="PROSITE" id="PS50075">
    <property type="entry name" value="CARRIER"/>
    <property type="match status" value="1"/>
</dbReference>
<dbReference type="PANTHER" id="PTHR43775:SF37">
    <property type="entry name" value="SI:DKEY-61P9.11"/>
    <property type="match status" value="1"/>
</dbReference>
<feature type="domain" description="Ketosynthase family 3 (KS3)" evidence="8">
    <location>
        <begin position="734"/>
        <end position="1211"/>
    </location>
</feature>
<dbReference type="InterPro" id="IPR013785">
    <property type="entry name" value="Aldolase_TIM"/>
</dbReference>
<dbReference type="GO" id="GO:0071770">
    <property type="term" value="P:DIM/DIP cell wall layer assembly"/>
    <property type="evidence" value="ECO:0007669"/>
    <property type="project" value="TreeGrafter"/>
</dbReference>
<dbReference type="PROSITE" id="PS52004">
    <property type="entry name" value="KS3_2"/>
    <property type="match status" value="1"/>
</dbReference>
<dbReference type="GO" id="GO:0005886">
    <property type="term" value="C:plasma membrane"/>
    <property type="evidence" value="ECO:0007669"/>
    <property type="project" value="TreeGrafter"/>
</dbReference>
<gene>
    <name evidence="10" type="ORF">OZSIB_4217</name>
</gene>
<dbReference type="InterPro" id="IPR016036">
    <property type="entry name" value="Malonyl_transacylase_ACP-bd"/>
</dbReference>
<keyword evidence="2" id="KW-0597">Phosphoprotein</keyword>
<dbReference type="InterPro" id="IPR009081">
    <property type="entry name" value="PP-bd_ACP"/>
</dbReference>
<feature type="region of interest" description="Disordered" evidence="5">
    <location>
        <begin position="624"/>
        <end position="646"/>
    </location>
</feature>
<feature type="domain" description="Carrier" evidence="7">
    <location>
        <begin position="1735"/>
        <end position="1811"/>
    </location>
</feature>
<dbReference type="InterPro" id="IPR013968">
    <property type="entry name" value="PKS_KR"/>
</dbReference>
<dbReference type="SMART" id="SM00825">
    <property type="entry name" value="PKS_KS"/>
    <property type="match status" value="1"/>
</dbReference>
<dbReference type="InterPro" id="IPR037143">
    <property type="entry name" value="4-PPantetheinyl_Trfase_dom_sf"/>
</dbReference>
<dbReference type="SUPFAM" id="SSF51735">
    <property type="entry name" value="NAD(P)-binding Rossmann-fold domains"/>
    <property type="match status" value="1"/>
</dbReference>
<keyword evidence="6" id="KW-0732">Signal</keyword>
<dbReference type="GO" id="GO:0004312">
    <property type="term" value="F:fatty acid synthase activity"/>
    <property type="evidence" value="ECO:0007669"/>
    <property type="project" value="TreeGrafter"/>
</dbReference>
<dbReference type="SUPFAM" id="SSF51412">
    <property type="entry name" value="Inosine monophosphate dehydrogenase (IMPDH)"/>
    <property type="match status" value="2"/>
</dbReference>
<protein>
    <submittedName>
        <fullName evidence="10">Malonyl CoA-acyl carrier protein transacylase</fullName>
    </submittedName>
</protein>
<evidence type="ECO:0000256" key="4">
    <source>
        <dbReference type="PROSITE-ProRule" id="PRU01363"/>
    </source>
</evidence>
<dbReference type="SUPFAM" id="SSF53901">
    <property type="entry name" value="Thiolase-like"/>
    <property type="match status" value="1"/>
</dbReference>
<dbReference type="EMBL" id="QOQW01000012">
    <property type="protein sequence ID" value="RCK79463.1"/>
    <property type="molecule type" value="Genomic_DNA"/>
</dbReference>
<proteinExistence type="predicted"/>
<evidence type="ECO:0000259" key="7">
    <source>
        <dbReference type="PROSITE" id="PS50075"/>
    </source>
</evidence>
<dbReference type="InterPro" id="IPR042104">
    <property type="entry name" value="PKS_dehydratase_sf"/>
</dbReference>
<dbReference type="InterPro" id="IPR057326">
    <property type="entry name" value="KR_dom"/>
</dbReference>
<dbReference type="Gene3D" id="3.20.20.70">
    <property type="entry name" value="Aldolase class I"/>
    <property type="match status" value="2"/>
</dbReference>
<dbReference type="InterPro" id="IPR050091">
    <property type="entry name" value="PKS_NRPS_Biosynth_Enz"/>
</dbReference>
<evidence type="ECO:0000256" key="3">
    <source>
        <dbReference type="ARBA" id="ARBA00022679"/>
    </source>
</evidence>
<dbReference type="Gene3D" id="3.90.470.20">
    <property type="entry name" value="4'-phosphopantetheinyl transferase domain"/>
    <property type="match status" value="2"/>
</dbReference>
<dbReference type="SMART" id="SM00822">
    <property type="entry name" value="PKS_KR"/>
    <property type="match status" value="1"/>
</dbReference>
<feature type="signal peptide" evidence="6">
    <location>
        <begin position="1"/>
        <end position="24"/>
    </location>
</feature>
<dbReference type="Gene3D" id="3.40.47.10">
    <property type="match status" value="1"/>
</dbReference>
<reference evidence="10 11" key="1">
    <citation type="submission" date="2018-05" db="EMBL/GenBank/DDBJ databases">
        <title>A metagenomic window into the 2 km-deep terrestrial subsurface aquifer revealed taxonomically and functionally diverse microbial community comprising novel uncultured bacterial lineages.</title>
        <authorList>
            <person name="Kadnikov V.V."/>
            <person name="Mardanov A.V."/>
            <person name="Beletsky A.V."/>
            <person name="Banks D."/>
            <person name="Pimenov N.V."/>
            <person name="Frank Y.A."/>
            <person name="Karnachuk O.V."/>
            <person name="Ravin N.V."/>
        </authorList>
    </citation>
    <scope>NUCLEOTIDE SEQUENCE [LARGE SCALE GENOMIC DNA]</scope>
    <source>
        <strain evidence="10">BY5</strain>
    </source>
</reference>